<evidence type="ECO:0000313" key="10">
    <source>
        <dbReference type="EMBL" id="CCO19893.1"/>
    </source>
</evidence>
<dbReference type="Pfam" id="PF19055">
    <property type="entry name" value="ABC2_membrane_7"/>
    <property type="match status" value="1"/>
</dbReference>
<dbReference type="InterPro" id="IPR027417">
    <property type="entry name" value="P-loop_NTPase"/>
</dbReference>
<keyword evidence="7 8" id="KW-0472">Membrane</keyword>
<dbReference type="InterPro" id="IPR017871">
    <property type="entry name" value="ABC_transporter-like_CS"/>
</dbReference>
<evidence type="ECO:0000256" key="4">
    <source>
        <dbReference type="ARBA" id="ARBA00022741"/>
    </source>
</evidence>
<dbReference type="InterPro" id="IPR050352">
    <property type="entry name" value="ABCG_transporters"/>
</dbReference>
<feature type="transmembrane region" description="Helical" evidence="8">
    <location>
        <begin position="391"/>
        <end position="412"/>
    </location>
</feature>
<dbReference type="eggNOG" id="KOG0061">
    <property type="taxonomic scope" value="Eukaryota"/>
</dbReference>
<comment type="subcellular location">
    <subcellularLocation>
        <location evidence="1">Membrane</location>
        <topology evidence="1">Multi-pass membrane protein</topology>
    </subcellularLocation>
</comment>
<dbReference type="PROSITE" id="PS50893">
    <property type="entry name" value="ABC_TRANSPORTER_2"/>
    <property type="match status" value="1"/>
</dbReference>
<keyword evidence="11" id="KW-1185">Reference proteome</keyword>
<dbReference type="SMART" id="SM00382">
    <property type="entry name" value="AAA"/>
    <property type="match status" value="1"/>
</dbReference>
<evidence type="ECO:0000256" key="3">
    <source>
        <dbReference type="ARBA" id="ARBA00022692"/>
    </source>
</evidence>
<keyword evidence="2" id="KW-0813">Transport</keyword>
<dbReference type="GeneID" id="19011606"/>
<dbReference type="Proteomes" id="UP000198341">
    <property type="component" value="Chromosome 15"/>
</dbReference>
<dbReference type="InterPro" id="IPR013525">
    <property type="entry name" value="ABC2_TM"/>
</dbReference>
<dbReference type="InterPro" id="IPR003593">
    <property type="entry name" value="AAA+_ATPase"/>
</dbReference>
<gene>
    <name evidence="10" type="ordered locus">Bathy15g01090</name>
</gene>
<reference evidence="10 11" key="1">
    <citation type="submission" date="2011-10" db="EMBL/GenBank/DDBJ databases">
        <authorList>
            <person name="Genoscope - CEA"/>
        </authorList>
    </citation>
    <scope>NUCLEOTIDE SEQUENCE [LARGE SCALE GENOMIC DNA]</scope>
    <source>
        <strain evidence="10 11">RCC 1105</strain>
    </source>
</reference>
<dbReference type="EMBL" id="FO082264">
    <property type="protein sequence ID" value="CCO19893.1"/>
    <property type="molecule type" value="Genomic_DNA"/>
</dbReference>
<evidence type="ECO:0000256" key="8">
    <source>
        <dbReference type="SAM" id="Phobius"/>
    </source>
</evidence>
<feature type="domain" description="ABC transporter" evidence="9">
    <location>
        <begin position="33"/>
        <end position="275"/>
    </location>
</feature>
<name>K8FCW1_9CHLO</name>
<evidence type="ECO:0000256" key="2">
    <source>
        <dbReference type="ARBA" id="ARBA00022448"/>
    </source>
</evidence>
<evidence type="ECO:0000259" key="9">
    <source>
        <dbReference type="PROSITE" id="PS50893"/>
    </source>
</evidence>
<dbReference type="KEGG" id="bpg:Bathy15g01090"/>
<keyword evidence="5" id="KW-0067">ATP-binding</keyword>
<dbReference type="SUPFAM" id="SSF52540">
    <property type="entry name" value="P-loop containing nucleoside triphosphate hydrolases"/>
    <property type="match status" value="1"/>
</dbReference>
<evidence type="ECO:0000256" key="5">
    <source>
        <dbReference type="ARBA" id="ARBA00022840"/>
    </source>
</evidence>
<dbReference type="OrthoDB" id="66620at2759"/>
<dbReference type="GO" id="GO:0005524">
    <property type="term" value="F:ATP binding"/>
    <property type="evidence" value="ECO:0007669"/>
    <property type="project" value="UniProtKB-KW"/>
</dbReference>
<feature type="transmembrane region" description="Helical" evidence="8">
    <location>
        <begin position="467"/>
        <end position="485"/>
    </location>
</feature>
<dbReference type="GO" id="GO:0016887">
    <property type="term" value="F:ATP hydrolysis activity"/>
    <property type="evidence" value="ECO:0007669"/>
    <property type="project" value="InterPro"/>
</dbReference>
<dbReference type="InterPro" id="IPR043926">
    <property type="entry name" value="ABCG_dom"/>
</dbReference>
<dbReference type="InterPro" id="IPR003439">
    <property type="entry name" value="ABC_transporter-like_ATP-bd"/>
</dbReference>
<evidence type="ECO:0000256" key="1">
    <source>
        <dbReference type="ARBA" id="ARBA00004141"/>
    </source>
</evidence>
<dbReference type="RefSeq" id="XP_007508807.1">
    <property type="nucleotide sequence ID" value="XM_007508745.1"/>
</dbReference>
<evidence type="ECO:0000313" key="11">
    <source>
        <dbReference type="Proteomes" id="UP000198341"/>
    </source>
</evidence>
<dbReference type="Pfam" id="PF01061">
    <property type="entry name" value="ABC2_membrane"/>
    <property type="match status" value="1"/>
</dbReference>
<dbReference type="GO" id="GO:0140359">
    <property type="term" value="F:ABC-type transporter activity"/>
    <property type="evidence" value="ECO:0007669"/>
    <property type="project" value="InterPro"/>
</dbReference>
<sequence>MEDVEKGNTNMKKSSSLQDVLGSKNNLKADSVFRFEDVRYRVKTKDGETEILHGIDGCVRSGEVLAILGPSGAGKTCLIDALTMEMKGGDNYGKVTLNGQDLTRDVFTRNCASMTQQDNHWAFLTCRETLDYAADLCVNDTEEQKRARIDAILSTVGLNDCADTKVGNQFLKGLSGGQKRRLSLAVSLLTDPKVLFLDEPTSGLDAAAAAAIMSFLKELAQATNIAIVCTIHQPSTAVFNGFDRVMLLSSGRVAYLGTSKDVLPYFEKIGHKMPANTNPAEYMLDLVNREFTDPKQVDDILDRYEKSYTGLPCGSYEDDLKETGGVPNNEHLGNSTLAETMTLFRRHGLLVFRDPTLYVARAVMFLNACIFFGIIYIKSREREQDQVFSRMWLLVWHIGVPTSLGVVAVFSYNEEFAAMKREIKNGMLRPFSYLFSNALIQLPLMLFLGVCAVSVSGYGMADWYAPHYIQVLLVYALMLWAYEAAAQVFSICFTNPLIGMLVYMNLWFGGFLFNGILIDEKDVVWPFRAFTYVNIMKWALRAIVYLEYSDATFNACTESDLLCFSNSAETMLGTGMKVPGSEVLDSMGKTYRLYSNEDTVAFDAMMVLVIGMGFKLWYFYLFYTKTRKVKEILPPIGDVAK</sequence>
<evidence type="ECO:0000256" key="7">
    <source>
        <dbReference type="ARBA" id="ARBA00023136"/>
    </source>
</evidence>
<keyword evidence="6 8" id="KW-1133">Transmembrane helix</keyword>
<dbReference type="Pfam" id="PF00005">
    <property type="entry name" value="ABC_tran"/>
    <property type="match status" value="1"/>
</dbReference>
<dbReference type="PROSITE" id="PS00211">
    <property type="entry name" value="ABC_TRANSPORTER_1"/>
    <property type="match status" value="1"/>
</dbReference>
<keyword evidence="4" id="KW-0547">Nucleotide-binding</keyword>
<protein>
    <submittedName>
        <fullName evidence="10">ABC transporter family protein</fullName>
    </submittedName>
</protein>
<feature type="transmembrane region" description="Helical" evidence="8">
    <location>
        <begin position="358"/>
        <end position="379"/>
    </location>
</feature>
<accession>K8FCW1</accession>
<dbReference type="PANTHER" id="PTHR48041">
    <property type="entry name" value="ABC TRANSPORTER G FAMILY MEMBER 28"/>
    <property type="match status" value="1"/>
</dbReference>
<dbReference type="PANTHER" id="PTHR48041:SF139">
    <property type="entry name" value="PROTEIN SCARLET"/>
    <property type="match status" value="1"/>
</dbReference>
<dbReference type="GO" id="GO:0016020">
    <property type="term" value="C:membrane"/>
    <property type="evidence" value="ECO:0007669"/>
    <property type="project" value="UniProtKB-SubCell"/>
</dbReference>
<feature type="transmembrane region" description="Helical" evidence="8">
    <location>
        <begin position="600"/>
        <end position="623"/>
    </location>
</feature>
<feature type="transmembrane region" description="Helical" evidence="8">
    <location>
        <begin position="433"/>
        <end position="455"/>
    </location>
</feature>
<proteinExistence type="predicted"/>
<evidence type="ECO:0000256" key="6">
    <source>
        <dbReference type="ARBA" id="ARBA00022989"/>
    </source>
</evidence>
<organism evidence="10 11">
    <name type="scientific">Bathycoccus prasinos</name>
    <dbReference type="NCBI Taxonomy" id="41875"/>
    <lineage>
        <taxon>Eukaryota</taxon>
        <taxon>Viridiplantae</taxon>
        <taxon>Chlorophyta</taxon>
        <taxon>Mamiellophyceae</taxon>
        <taxon>Mamiellales</taxon>
        <taxon>Bathycoccaceae</taxon>
        <taxon>Bathycoccus</taxon>
    </lineage>
</organism>
<feature type="transmembrane region" description="Helical" evidence="8">
    <location>
        <begin position="497"/>
        <end position="518"/>
    </location>
</feature>
<dbReference type="Gene3D" id="3.40.50.300">
    <property type="entry name" value="P-loop containing nucleotide triphosphate hydrolases"/>
    <property type="match status" value="1"/>
</dbReference>
<dbReference type="AlphaFoldDB" id="K8FCW1"/>
<keyword evidence="3 8" id="KW-0812">Transmembrane</keyword>